<reference evidence="2" key="1">
    <citation type="submission" date="2016-10" db="EMBL/GenBank/DDBJ databases">
        <authorList>
            <person name="Varghese N."/>
            <person name="Submissions S."/>
        </authorList>
    </citation>
    <scope>NUCLEOTIDE SEQUENCE [LARGE SCALE GENOMIC DNA]</scope>
    <source>
        <strain evidence="2">DSM 217</strain>
    </source>
</reference>
<protein>
    <submittedName>
        <fullName evidence="1">Uncharacterized protein</fullName>
    </submittedName>
</protein>
<sequence length="58" mass="6297">MNDKPTLTLNPGEDALDLNSLMDLYTSLTGKKPSPAELEEVRAMLDHTKAEDAAKAKP</sequence>
<evidence type="ECO:0000313" key="2">
    <source>
        <dbReference type="Proteomes" id="UP000198816"/>
    </source>
</evidence>
<keyword evidence="2" id="KW-1185">Reference proteome</keyword>
<dbReference type="Proteomes" id="UP000198816">
    <property type="component" value="Unassembled WGS sequence"/>
</dbReference>
<accession>A0A1H3DY81</accession>
<dbReference type="RefSeq" id="WP_175534798.1">
    <property type="nucleotide sequence ID" value="NZ_FNNZ01000070.1"/>
</dbReference>
<gene>
    <name evidence="1" type="ORF">SAMN05421783_1702</name>
</gene>
<name>A0A1H3DY81_THIRO</name>
<evidence type="ECO:0000313" key="1">
    <source>
        <dbReference type="EMBL" id="SDX71393.1"/>
    </source>
</evidence>
<dbReference type="EMBL" id="FNNZ01000070">
    <property type="protein sequence ID" value="SDX71393.1"/>
    <property type="molecule type" value="Genomic_DNA"/>
</dbReference>
<organism evidence="1 2">
    <name type="scientific">Thiocapsa roseopersicina</name>
    <dbReference type="NCBI Taxonomy" id="1058"/>
    <lineage>
        <taxon>Bacteria</taxon>
        <taxon>Pseudomonadati</taxon>
        <taxon>Pseudomonadota</taxon>
        <taxon>Gammaproteobacteria</taxon>
        <taxon>Chromatiales</taxon>
        <taxon>Chromatiaceae</taxon>
        <taxon>Thiocapsa</taxon>
    </lineage>
</organism>
<proteinExistence type="predicted"/>
<dbReference type="AlphaFoldDB" id="A0A1H3DY81"/>